<organism evidence="10 11">
    <name type="scientific">Thorsellia kenyensis</name>
    <dbReference type="NCBI Taxonomy" id="1549888"/>
    <lineage>
        <taxon>Bacteria</taxon>
        <taxon>Pseudomonadati</taxon>
        <taxon>Pseudomonadota</taxon>
        <taxon>Gammaproteobacteria</taxon>
        <taxon>Enterobacterales</taxon>
        <taxon>Thorselliaceae</taxon>
        <taxon>Thorsellia</taxon>
    </lineage>
</organism>
<proteinExistence type="inferred from homology"/>
<dbReference type="InterPro" id="IPR026034">
    <property type="entry name" value="MreD_proteobac"/>
</dbReference>
<evidence type="ECO:0000256" key="2">
    <source>
        <dbReference type="ARBA" id="ARBA00007776"/>
    </source>
</evidence>
<keyword evidence="7 8" id="KW-0472">Membrane</keyword>
<evidence type="ECO:0000256" key="7">
    <source>
        <dbReference type="ARBA" id="ARBA00023136"/>
    </source>
</evidence>
<evidence type="ECO:0000313" key="10">
    <source>
        <dbReference type="EMBL" id="MFC0180239.1"/>
    </source>
</evidence>
<dbReference type="Pfam" id="PF04093">
    <property type="entry name" value="MreD"/>
    <property type="match status" value="1"/>
</dbReference>
<keyword evidence="6 9" id="KW-1133">Transmembrane helix</keyword>
<evidence type="ECO:0000256" key="9">
    <source>
        <dbReference type="SAM" id="Phobius"/>
    </source>
</evidence>
<comment type="function">
    <text evidence="8">Involved in formation of the rod shape of the cell. May also contribute to regulation of formation of penicillin-binding proteins.</text>
</comment>
<evidence type="ECO:0000256" key="6">
    <source>
        <dbReference type="ARBA" id="ARBA00022989"/>
    </source>
</evidence>
<protein>
    <recommendedName>
        <fullName evidence="8">Rod shape-determining protein MreD</fullName>
    </recommendedName>
</protein>
<feature type="transmembrane region" description="Helical" evidence="9">
    <location>
        <begin position="6"/>
        <end position="22"/>
    </location>
</feature>
<dbReference type="PANTHER" id="PTHR37484:SF1">
    <property type="entry name" value="ROD SHAPE-DETERMINING PROTEIN MRED"/>
    <property type="match status" value="1"/>
</dbReference>
<name>A0ABV6CB80_9GAMM</name>
<evidence type="ECO:0000256" key="3">
    <source>
        <dbReference type="ARBA" id="ARBA00022475"/>
    </source>
</evidence>
<dbReference type="EMBL" id="JBHLXE010000097">
    <property type="protein sequence ID" value="MFC0180239.1"/>
    <property type="molecule type" value="Genomic_DNA"/>
</dbReference>
<reference evidence="10 11" key="1">
    <citation type="submission" date="2024-09" db="EMBL/GenBank/DDBJ databases">
        <authorList>
            <person name="Sun Q."/>
            <person name="Mori K."/>
        </authorList>
    </citation>
    <scope>NUCLEOTIDE SEQUENCE [LARGE SCALE GENOMIC DNA]</scope>
    <source>
        <strain evidence="10 11">CCM 8545</strain>
    </source>
</reference>
<evidence type="ECO:0000256" key="4">
    <source>
        <dbReference type="ARBA" id="ARBA00022692"/>
    </source>
</evidence>
<keyword evidence="11" id="KW-1185">Reference proteome</keyword>
<feature type="transmembrane region" description="Helical" evidence="9">
    <location>
        <begin position="68"/>
        <end position="91"/>
    </location>
</feature>
<dbReference type="PIRSF" id="PIRSF018472">
    <property type="entry name" value="MreD_proteobac"/>
    <property type="match status" value="1"/>
</dbReference>
<dbReference type="NCBIfam" id="TIGR03426">
    <property type="entry name" value="shape_MreD"/>
    <property type="match status" value="1"/>
</dbReference>
<evidence type="ECO:0000256" key="1">
    <source>
        <dbReference type="ARBA" id="ARBA00004651"/>
    </source>
</evidence>
<evidence type="ECO:0000256" key="5">
    <source>
        <dbReference type="ARBA" id="ARBA00022960"/>
    </source>
</evidence>
<gene>
    <name evidence="10" type="primary">mreD</name>
    <name evidence="10" type="ORF">ACFFIT_09145</name>
</gene>
<dbReference type="Proteomes" id="UP001589758">
    <property type="component" value="Unassembled WGS sequence"/>
</dbReference>
<dbReference type="RefSeq" id="WP_385877352.1">
    <property type="nucleotide sequence ID" value="NZ_JBHLXE010000097.1"/>
</dbReference>
<keyword evidence="4 9" id="KW-0812">Transmembrane</keyword>
<comment type="caution">
    <text evidence="10">The sequence shown here is derived from an EMBL/GenBank/DDBJ whole genome shotgun (WGS) entry which is preliminary data.</text>
</comment>
<dbReference type="InterPro" id="IPR007227">
    <property type="entry name" value="Cell_shape_determining_MreD"/>
</dbReference>
<keyword evidence="8" id="KW-0997">Cell inner membrane</keyword>
<evidence type="ECO:0000256" key="8">
    <source>
        <dbReference type="PIRNR" id="PIRNR018472"/>
    </source>
</evidence>
<dbReference type="PANTHER" id="PTHR37484">
    <property type="entry name" value="ROD SHAPE-DETERMINING PROTEIN MRED"/>
    <property type="match status" value="1"/>
</dbReference>
<feature type="transmembrane region" description="Helical" evidence="9">
    <location>
        <begin position="43"/>
        <end position="62"/>
    </location>
</feature>
<keyword evidence="3 8" id="KW-1003">Cell membrane</keyword>
<feature type="transmembrane region" description="Helical" evidence="9">
    <location>
        <begin position="98"/>
        <end position="122"/>
    </location>
</feature>
<keyword evidence="5 8" id="KW-0133">Cell shape</keyword>
<sequence>MFFLTRHHWIIVILSFLLAFALQSMPWPDNLNMFRPSWVQLILIYWVITLPHRINVGVAFLVGLVADVFLGSTLGIRGLTYGLLSFVCVLIHDFMRNIALWHQIFIVLVLSLAVEVLIYWVSFLASTVEYHPELFLRSIINALIWPWLYILLNKLRTKFSIN</sequence>
<comment type="subcellular location">
    <subcellularLocation>
        <location evidence="8">Cell inner membrane</location>
    </subcellularLocation>
    <subcellularLocation>
        <location evidence="1">Cell membrane</location>
        <topology evidence="1">Multi-pass membrane protein</topology>
    </subcellularLocation>
</comment>
<accession>A0ABV6CB80</accession>
<evidence type="ECO:0000313" key="11">
    <source>
        <dbReference type="Proteomes" id="UP001589758"/>
    </source>
</evidence>
<comment type="similarity">
    <text evidence="2 8">Belongs to the MreD family.</text>
</comment>
<feature type="transmembrane region" description="Helical" evidence="9">
    <location>
        <begin position="134"/>
        <end position="152"/>
    </location>
</feature>